<evidence type="ECO:0000313" key="2">
    <source>
        <dbReference type="Proteomes" id="UP000283734"/>
    </source>
</evidence>
<gene>
    <name evidence="1" type="ORF">D4A39_11065</name>
</gene>
<reference evidence="1 2" key="1">
    <citation type="submission" date="2018-09" db="EMBL/GenBank/DDBJ databases">
        <title>Alcanivorax profundi sp. nov., isolated from 1000 m-depth seawater of the Mariana Trench.</title>
        <authorList>
            <person name="Liu J."/>
        </authorList>
    </citation>
    <scope>NUCLEOTIDE SEQUENCE [LARGE SCALE GENOMIC DNA]</scope>
    <source>
        <strain evidence="1 2">MTEO17</strain>
    </source>
</reference>
<proteinExistence type="predicted"/>
<name>A0A418XWR0_9GAMM</name>
<sequence>MKLFREKSSATSAPTPPVLITESTDIERLKHIARNTAAFDLGVQSVEWERETSGAADCLRLRLSDDFYFVIRP</sequence>
<keyword evidence="2" id="KW-1185">Reference proteome</keyword>
<dbReference type="OrthoDB" id="6078533at2"/>
<dbReference type="EMBL" id="QYYA01000003">
    <property type="protein sequence ID" value="RJG17266.1"/>
    <property type="molecule type" value="Genomic_DNA"/>
</dbReference>
<dbReference type="Proteomes" id="UP000283734">
    <property type="component" value="Unassembled WGS sequence"/>
</dbReference>
<organism evidence="1 2">
    <name type="scientific">Alcanivorax profundi</name>
    <dbReference type="NCBI Taxonomy" id="2338368"/>
    <lineage>
        <taxon>Bacteria</taxon>
        <taxon>Pseudomonadati</taxon>
        <taxon>Pseudomonadota</taxon>
        <taxon>Gammaproteobacteria</taxon>
        <taxon>Oceanospirillales</taxon>
        <taxon>Alcanivoracaceae</taxon>
        <taxon>Alcanivorax</taxon>
    </lineage>
</organism>
<accession>A0A418XWR0</accession>
<evidence type="ECO:0000313" key="1">
    <source>
        <dbReference type="EMBL" id="RJG17266.1"/>
    </source>
</evidence>
<comment type="caution">
    <text evidence="1">The sequence shown here is derived from an EMBL/GenBank/DDBJ whole genome shotgun (WGS) entry which is preliminary data.</text>
</comment>
<protein>
    <submittedName>
        <fullName evidence="1">Uncharacterized protein</fullName>
    </submittedName>
</protein>
<dbReference type="RefSeq" id="WP_119918116.1">
    <property type="nucleotide sequence ID" value="NZ_QYYA01000003.1"/>
</dbReference>
<dbReference type="AlphaFoldDB" id="A0A418XWR0"/>